<dbReference type="Gene3D" id="3.10.620.30">
    <property type="match status" value="1"/>
</dbReference>
<dbReference type="KEGG" id="orm:HTY61_17890"/>
<feature type="signal peptide" evidence="1">
    <location>
        <begin position="1"/>
        <end position="31"/>
    </location>
</feature>
<protein>
    <submittedName>
        <fullName evidence="2">Transglutaminase-like cysteine peptidase</fullName>
    </submittedName>
</protein>
<dbReference type="RefSeq" id="WP_175278077.1">
    <property type="nucleotide sequence ID" value="NZ_CP054836.1"/>
</dbReference>
<proteinExistence type="predicted"/>
<dbReference type="PROSITE" id="PS51257">
    <property type="entry name" value="PROKAR_LIPOPROTEIN"/>
    <property type="match status" value="1"/>
</dbReference>
<dbReference type="Proteomes" id="UP000509367">
    <property type="component" value="Chromosome"/>
</dbReference>
<accession>A0A6N1VGY5</accession>
<gene>
    <name evidence="2" type="ORF">HTY61_17890</name>
</gene>
<keyword evidence="3" id="KW-1185">Reference proteome</keyword>
<dbReference type="SUPFAM" id="SSF54001">
    <property type="entry name" value="Cysteine proteinases"/>
    <property type="match status" value="1"/>
</dbReference>
<name>A0A6N1VGY5_9HYPH</name>
<evidence type="ECO:0000313" key="2">
    <source>
        <dbReference type="EMBL" id="QKV20186.1"/>
    </source>
</evidence>
<dbReference type="Pfam" id="PF06035">
    <property type="entry name" value="Peptidase_C93"/>
    <property type="match status" value="1"/>
</dbReference>
<keyword evidence="1" id="KW-0732">Signal</keyword>
<dbReference type="AlphaFoldDB" id="A0A6N1VGY5"/>
<sequence length="255" mass="27124">MAAGKAAHRISGSAALPGLAAMLLLAGLAAAGCTSKTAAIDAVPTGSVAAAPAPAAFGDDAREYSMLGTVPVAFTNRKWLFKWWRAREPRAAAYLQGYCAGEDVCADPRLARLRGAVTKARSMDPERRIAAANAAVNGILAYREEDPSAADSDRWQSFMETLERGAGDCEDYAIMKYHVLRAMGVRPEAMTLLVLKDATTGAYHAVLAVSIDGRNLILDSLTDRILVDDTAGDYRVLFSFNGEDMRIHGTRTAAG</sequence>
<dbReference type="InterPro" id="IPR038765">
    <property type="entry name" value="Papain-like_cys_pep_sf"/>
</dbReference>
<organism evidence="2 3">
    <name type="scientific">Oricola thermophila</name>
    <dbReference type="NCBI Taxonomy" id="2742145"/>
    <lineage>
        <taxon>Bacteria</taxon>
        <taxon>Pseudomonadati</taxon>
        <taxon>Pseudomonadota</taxon>
        <taxon>Alphaproteobacteria</taxon>
        <taxon>Hyphomicrobiales</taxon>
        <taxon>Ahrensiaceae</taxon>
        <taxon>Oricola</taxon>
    </lineage>
</organism>
<dbReference type="PANTHER" id="PTHR39327">
    <property type="match status" value="1"/>
</dbReference>
<dbReference type="EMBL" id="CP054836">
    <property type="protein sequence ID" value="QKV20186.1"/>
    <property type="molecule type" value="Genomic_DNA"/>
</dbReference>
<feature type="chain" id="PRO_5026708113" evidence="1">
    <location>
        <begin position="32"/>
        <end position="255"/>
    </location>
</feature>
<evidence type="ECO:0000256" key="1">
    <source>
        <dbReference type="SAM" id="SignalP"/>
    </source>
</evidence>
<dbReference type="InterPro" id="IPR010319">
    <property type="entry name" value="Transglutaminase-like_Cys_pept"/>
</dbReference>
<dbReference type="PANTHER" id="PTHR39327:SF1">
    <property type="entry name" value="BLR5470 PROTEIN"/>
    <property type="match status" value="1"/>
</dbReference>
<evidence type="ECO:0000313" key="3">
    <source>
        <dbReference type="Proteomes" id="UP000509367"/>
    </source>
</evidence>
<reference evidence="2 3" key="1">
    <citation type="submission" date="2020-06" db="EMBL/GenBank/DDBJ databases">
        <title>Oricola thermophila sp. nov. isolated from a tidal sediments.</title>
        <authorList>
            <person name="Kwon K.K."/>
            <person name="Yang S.-H."/>
            <person name="Park M.-J."/>
        </authorList>
    </citation>
    <scope>NUCLEOTIDE SEQUENCE [LARGE SCALE GENOMIC DNA]</scope>
    <source>
        <strain evidence="2 3">MEBiC13590</strain>
    </source>
</reference>